<dbReference type="PANTHER" id="PTHR43132:SF8">
    <property type="entry name" value="HTH-TYPE TRANSCRIPTIONAL REGULATOR KMTR"/>
    <property type="match status" value="1"/>
</dbReference>
<dbReference type="Gene3D" id="1.10.10.10">
    <property type="entry name" value="Winged helix-like DNA-binding domain superfamily/Winged helix DNA-binding domain"/>
    <property type="match status" value="1"/>
</dbReference>
<dbReference type="Proteomes" id="UP000730482">
    <property type="component" value="Unassembled WGS sequence"/>
</dbReference>
<evidence type="ECO:0000313" key="6">
    <source>
        <dbReference type="Proteomes" id="UP000730482"/>
    </source>
</evidence>
<dbReference type="CDD" id="cd00090">
    <property type="entry name" value="HTH_ARSR"/>
    <property type="match status" value="1"/>
</dbReference>
<name>A0ABS5KWT3_9ACTN</name>
<dbReference type="PANTHER" id="PTHR43132">
    <property type="entry name" value="ARSENICAL RESISTANCE OPERON REPRESSOR ARSR-RELATED"/>
    <property type="match status" value="1"/>
</dbReference>
<evidence type="ECO:0000259" key="4">
    <source>
        <dbReference type="SMART" id="SM00418"/>
    </source>
</evidence>
<reference evidence="5 6" key="1">
    <citation type="submission" date="2020-02" db="EMBL/GenBank/DDBJ databases">
        <title>Acidophilic actinobacteria isolated from forest soil.</title>
        <authorList>
            <person name="Golinska P."/>
        </authorList>
    </citation>
    <scope>NUCLEOTIDE SEQUENCE [LARGE SCALE GENOMIC DNA]</scope>
    <source>
        <strain evidence="5 6">NL8</strain>
    </source>
</reference>
<protein>
    <submittedName>
        <fullName evidence="5">Helix-turn-helix transcriptional regulator</fullName>
    </submittedName>
</protein>
<dbReference type="InterPro" id="IPR036388">
    <property type="entry name" value="WH-like_DNA-bd_sf"/>
</dbReference>
<dbReference type="InterPro" id="IPR051011">
    <property type="entry name" value="Metal_resp_trans_reg"/>
</dbReference>
<keyword evidence="1" id="KW-0805">Transcription regulation</keyword>
<feature type="domain" description="HTH arsR-type" evidence="4">
    <location>
        <begin position="242"/>
        <end position="318"/>
    </location>
</feature>
<comment type="caution">
    <text evidence="5">The sequence shown here is derived from an EMBL/GenBank/DDBJ whole genome shotgun (WGS) entry which is preliminary data.</text>
</comment>
<dbReference type="SMART" id="SM00418">
    <property type="entry name" value="HTH_ARSR"/>
    <property type="match status" value="1"/>
</dbReference>
<dbReference type="InterPro" id="IPR036390">
    <property type="entry name" value="WH_DNA-bd_sf"/>
</dbReference>
<dbReference type="EMBL" id="JAAFYZ010000105">
    <property type="protein sequence ID" value="MBS2550513.1"/>
    <property type="molecule type" value="Genomic_DNA"/>
</dbReference>
<dbReference type="RefSeq" id="WP_212013443.1">
    <property type="nucleotide sequence ID" value="NZ_JAAFYZ010000105.1"/>
</dbReference>
<keyword evidence="2" id="KW-0238">DNA-binding</keyword>
<evidence type="ECO:0000256" key="1">
    <source>
        <dbReference type="ARBA" id="ARBA00023015"/>
    </source>
</evidence>
<evidence type="ECO:0000313" key="5">
    <source>
        <dbReference type="EMBL" id="MBS2550513.1"/>
    </source>
</evidence>
<dbReference type="SUPFAM" id="SSF46785">
    <property type="entry name" value="Winged helix' DNA-binding domain"/>
    <property type="match status" value="1"/>
</dbReference>
<evidence type="ECO:0000256" key="3">
    <source>
        <dbReference type="ARBA" id="ARBA00023163"/>
    </source>
</evidence>
<gene>
    <name evidence="5" type="ORF">KGQ19_26940</name>
</gene>
<keyword evidence="6" id="KW-1185">Reference proteome</keyword>
<evidence type="ECO:0000256" key="2">
    <source>
        <dbReference type="ARBA" id="ARBA00023125"/>
    </source>
</evidence>
<dbReference type="InterPro" id="IPR011991">
    <property type="entry name" value="ArsR-like_HTH"/>
</dbReference>
<sequence length="322" mass="34821">METIDYGTGDLGRVRFVLSPLGHLIHGVHDGPCSRQSPWRQRWWPRARRQVSLGNGRLVPLINRAHPDAPAFLPLAIAGDAAAPTFEQELDQLRATPPHLLGYRLAAGSGPGPGRTDEADRLIRGLRNQEDASLRAVVDGLLALYRATLMADWPTVAERLQRDISMRQRQIQRHGALAMMTNLHSDITWRPRTDAEGPGPGLILAPCLFGQQRTHGGPGADGTQVVIYPTAELDESYTAPDDHLAALLGAGRAAVLRTLRVPASTSGLARRLGISAPMASTHATLLRNAGLVSTTRDGKSVRHDLTAVGRQLVELNPEGIEL</sequence>
<proteinExistence type="predicted"/>
<accession>A0ABS5KWT3</accession>
<organism evidence="5 6">
    <name type="scientific">Catenulispora pinistramenti</name>
    <dbReference type="NCBI Taxonomy" id="2705254"/>
    <lineage>
        <taxon>Bacteria</taxon>
        <taxon>Bacillati</taxon>
        <taxon>Actinomycetota</taxon>
        <taxon>Actinomycetes</taxon>
        <taxon>Catenulisporales</taxon>
        <taxon>Catenulisporaceae</taxon>
        <taxon>Catenulispora</taxon>
    </lineage>
</organism>
<dbReference type="InterPro" id="IPR001845">
    <property type="entry name" value="HTH_ArsR_DNA-bd_dom"/>
</dbReference>
<keyword evidence="3" id="KW-0804">Transcription</keyword>